<dbReference type="GO" id="GO:0044781">
    <property type="term" value="P:bacterial-type flagellum organization"/>
    <property type="evidence" value="ECO:0007669"/>
    <property type="project" value="UniProtKB-KW"/>
</dbReference>
<keyword evidence="4" id="KW-0813">Transport</keyword>
<organism evidence="11 12">
    <name type="scientific">Azoarcus indigens</name>
    <dbReference type="NCBI Taxonomy" id="29545"/>
    <lineage>
        <taxon>Bacteria</taxon>
        <taxon>Pseudomonadati</taxon>
        <taxon>Pseudomonadota</taxon>
        <taxon>Betaproteobacteria</taxon>
        <taxon>Rhodocyclales</taxon>
        <taxon>Zoogloeaceae</taxon>
        <taxon>Azoarcus</taxon>
    </lineage>
</organism>
<evidence type="ECO:0000256" key="3">
    <source>
        <dbReference type="ARBA" id="ARBA00020392"/>
    </source>
</evidence>
<evidence type="ECO:0000256" key="1">
    <source>
        <dbReference type="ARBA" id="ARBA00004413"/>
    </source>
</evidence>
<comment type="subcellular location">
    <subcellularLocation>
        <location evidence="1">Cell membrane</location>
        <topology evidence="1">Peripheral membrane protein</topology>
        <orientation evidence="1">Cytoplasmic side</orientation>
    </subcellularLocation>
</comment>
<reference evidence="11 12" key="1">
    <citation type="submission" date="2019-03" db="EMBL/GenBank/DDBJ databases">
        <title>Genomic Encyclopedia of Type Strains, Phase IV (KMG-IV): sequencing the most valuable type-strain genomes for metagenomic binning, comparative biology and taxonomic classification.</title>
        <authorList>
            <person name="Goeker M."/>
        </authorList>
    </citation>
    <scope>NUCLEOTIDE SEQUENCE [LARGE SCALE GENOMIC DNA]</scope>
    <source>
        <strain evidence="11 12">DSM 12121</strain>
    </source>
</reference>
<evidence type="ECO:0000313" key="11">
    <source>
        <dbReference type="EMBL" id="TDN57094.1"/>
    </source>
</evidence>
<dbReference type="InterPro" id="IPR053716">
    <property type="entry name" value="Flag_assembly_chemotaxis_eff"/>
</dbReference>
<dbReference type="GO" id="GO:0071973">
    <property type="term" value="P:bacterial-type flagellum-dependent cell motility"/>
    <property type="evidence" value="ECO:0007669"/>
    <property type="project" value="InterPro"/>
</dbReference>
<comment type="caution">
    <text evidence="11">The sequence shown here is derived from an EMBL/GenBank/DDBJ whole genome shotgun (WGS) entry which is preliminary data.</text>
</comment>
<dbReference type="GO" id="GO:0009288">
    <property type="term" value="C:bacterial-type flagellum"/>
    <property type="evidence" value="ECO:0007669"/>
    <property type="project" value="InterPro"/>
</dbReference>
<comment type="similarity">
    <text evidence="2">Belongs to the FliJ family.</text>
</comment>
<keyword evidence="11" id="KW-0969">Cilium</keyword>
<dbReference type="EMBL" id="SNVV01000001">
    <property type="protein sequence ID" value="TDN57094.1"/>
    <property type="molecule type" value="Genomic_DNA"/>
</dbReference>
<evidence type="ECO:0000256" key="9">
    <source>
        <dbReference type="ARBA" id="ARBA00023136"/>
    </source>
</evidence>
<keyword evidence="11" id="KW-0966">Cell projection</keyword>
<dbReference type="GO" id="GO:0006935">
    <property type="term" value="P:chemotaxis"/>
    <property type="evidence" value="ECO:0007669"/>
    <property type="project" value="UniProtKB-KW"/>
</dbReference>
<dbReference type="OrthoDB" id="8596394at2"/>
<keyword evidence="6" id="KW-0145">Chemotaxis</keyword>
<dbReference type="GO" id="GO:0015031">
    <property type="term" value="P:protein transport"/>
    <property type="evidence" value="ECO:0007669"/>
    <property type="project" value="UniProtKB-KW"/>
</dbReference>
<evidence type="ECO:0000313" key="12">
    <source>
        <dbReference type="Proteomes" id="UP000295129"/>
    </source>
</evidence>
<keyword evidence="9" id="KW-0472">Membrane</keyword>
<keyword evidence="5" id="KW-1003">Cell membrane</keyword>
<evidence type="ECO:0000256" key="10">
    <source>
        <dbReference type="ARBA" id="ARBA00023225"/>
    </source>
</evidence>
<keyword evidence="11" id="KW-0282">Flagellum</keyword>
<evidence type="ECO:0000256" key="2">
    <source>
        <dbReference type="ARBA" id="ARBA00010004"/>
    </source>
</evidence>
<dbReference type="GO" id="GO:0005886">
    <property type="term" value="C:plasma membrane"/>
    <property type="evidence" value="ECO:0007669"/>
    <property type="project" value="UniProtKB-SubCell"/>
</dbReference>
<proteinExistence type="inferred from homology"/>
<accession>A0A4R6EFM8</accession>
<dbReference type="Pfam" id="PF02050">
    <property type="entry name" value="FliJ"/>
    <property type="match status" value="1"/>
</dbReference>
<evidence type="ECO:0000256" key="4">
    <source>
        <dbReference type="ARBA" id="ARBA00022448"/>
    </source>
</evidence>
<keyword evidence="8" id="KW-0653">Protein transport</keyword>
<dbReference type="Gene3D" id="1.10.287.1700">
    <property type="match status" value="1"/>
</dbReference>
<sequence>MSMVKPLDSLKRLVELRSREVDRLSADMASRQGERARYLGNLERLEQLRAGAGASGLASPALALNCADYKQAVTAIAAAHREDLALHEADMALAQQALIAAARRHEVLDQVHARKHGEAQRQARAGEQKQQDDLAAQVWLRGQP</sequence>
<gene>
    <name evidence="11" type="ORF">C7389_101478</name>
</gene>
<evidence type="ECO:0000256" key="5">
    <source>
        <dbReference type="ARBA" id="ARBA00022475"/>
    </source>
</evidence>
<keyword evidence="10" id="KW-1006">Bacterial flagellum protein export</keyword>
<evidence type="ECO:0000256" key="8">
    <source>
        <dbReference type="ARBA" id="ARBA00022927"/>
    </source>
</evidence>
<dbReference type="RefSeq" id="WP_133587960.1">
    <property type="nucleotide sequence ID" value="NZ_SNVV01000001.1"/>
</dbReference>
<dbReference type="InterPro" id="IPR012823">
    <property type="entry name" value="Flagell_FliJ"/>
</dbReference>
<evidence type="ECO:0000256" key="6">
    <source>
        <dbReference type="ARBA" id="ARBA00022500"/>
    </source>
</evidence>
<dbReference type="Proteomes" id="UP000295129">
    <property type="component" value="Unassembled WGS sequence"/>
</dbReference>
<name>A0A4R6EFM8_9RHOO</name>
<evidence type="ECO:0000256" key="7">
    <source>
        <dbReference type="ARBA" id="ARBA00022795"/>
    </source>
</evidence>
<keyword evidence="7" id="KW-1005">Bacterial flagellum biogenesis</keyword>
<dbReference type="AlphaFoldDB" id="A0A4R6EFM8"/>
<keyword evidence="12" id="KW-1185">Reference proteome</keyword>
<protein>
    <recommendedName>
        <fullName evidence="3">Flagellar FliJ protein</fullName>
    </recommendedName>
</protein>